<dbReference type="PANTHER" id="PTHR46533">
    <property type="entry name" value="ZINC FINGER MYND DOMAIN-CONTAINING PROTEIN 12"/>
    <property type="match status" value="1"/>
</dbReference>
<dbReference type="AlphaFoldDB" id="A0A8T0HTG3"/>
<keyword evidence="2" id="KW-1185">Reference proteome</keyword>
<dbReference type="EMBL" id="CM026426">
    <property type="protein sequence ID" value="KAG0573788.1"/>
    <property type="molecule type" value="Genomic_DNA"/>
</dbReference>
<dbReference type="EMBL" id="CM026426">
    <property type="protein sequence ID" value="KAG0573791.1"/>
    <property type="molecule type" value="Genomic_DNA"/>
</dbReference>
<evidence type="ECO:0000313" key="2">
    <source>
        <dbReference type="Proteomes" id="UP000822688"/>
    </source>
</evidence>
<dbReference type="EMBL" id="CM026426">
    <property type="protein sequence ID" value="KAG0573789.1"/>
    <property type="molecule type" value="Genomic_DNA"/>
</dbReference>
<organism evidence="1 2">
    <name type="scientific">Ceratodon purpureus</name>
    <name type="common">Fire moss</name>
    <name type="synonym">Dicranum purpureum</name>
    <dbReference type="NCBI Taxonomy" id="3225"/>
    <lineage>
        <taxon>Eukaryota</taxon>
        <taxon>Viridiplantae</taxon>
        <taxon>Streptophyta</taxon>
        <taxon>Embryophyta</taxon>
        <taxon>Bryophyta</taxon>
        <taxon>Bryophytina</taxon>
        <taxon>Bryopsida</taxon>
        <taxon>Dicranidae</taxon>
        <taxon>Pseudoditrichales</taxon>
        <taxon>Ditrichaceae</taxon>
        <taxon>Ceratodon</taxon>
    </lineage>
</organism>
<gene>
    <name evidence="1" type="ORF">KC19_VG209300</name>
</gene>
<dbReference type="Proteomes" id="UP000822688">
    <property type="component" value="Chromosome V"/>
</dbReference>
<reference evidence="1" key="1">
    <citation type="submission" date="2020-06" db="EMBL/GenBank/DDBJ databases">
        <title>WGS assembly of Ceratodon purpureus strain R40.</title>
        <authorList>
            <person name="Carey S.B."/>
            <person name="Jenkins J."/>
            <person name="Shu S."/>
            <person name="Lovell J.T."/>
            <person name="Sreedasyam A."/>
            <person name="Maumus F."/>
            <person name="Tiley G.P."/>
            <person name="Fernandez-Pozo N."/>
            <person name="Barry K."/>
            <person name="Chen C."/>
            <person name="Wang M."/>
            <person name="Lipzen A."/>
            <person name="Daum C."/>
            <person name="Saski C.A."/>
            <person name="Payton A.C."/>
            <person name="Mcbreen J.C."/>
            <person name="Conrad R.E."/>
            <person name="Kollar L.M."/>
            <person name="Olsson S."/>
            <person name="Huttunen S."/>
            <person name="Landis J.B."/>
            <person name="Wickett N.J."/>
            <person name="Johnson M.G."/>
            <person name="Rensing S.A."/>
            <person name="Grimwood J."/>
            <person name="Schmutz J."/>
            <person name="Mcdaniel S.F."/>
        </authorList>
    </citation>
    <scope>NUCLEOTIDE SEQUENCE</scope>
    <source>
        <strain evidence="1">R40</strain>
    </source>
</reference>
<dbReference type="PANTHER" id="PTHR46533:SF1">
    <property type="entry name" value="ZINC FINGER MYND DOMAIN-CONTAINING PROTEIN 12"/>
    <property type="match status" value="1"/>
</dbReference>
<dbReference type="EMBL" id="CM026426">
    <property type="protein sequence ID" value="KAG0573792.1"/>
    <property type="molecule type" value="Genomic_DNA"/>
</dbReference>
<accession>A0A8T0HTG3</accession>
<protein>
    <submittedName>
        <fullName evidence="1">Uncharacterized protein</fullName>
    </submittedName>
</protein>
<dbReference type="InterPro" id="IPR053248">
    <property type="entry name" value="Zinc_finger_MYND_domain"/>
</dbReference>
<proteinExistence type="predicted"/>
<comment type="caution">
    <text evidence="1">The sequence shown here is derived from an EMBL/GenBank/DDBJ whole genome shotgun (WGS) entry which is preliminary data.</text>
</comment>
<evidence type="ECO:0000313" key="1">
    <source>
        <dbReference type="EMBL" id="KAG0573788.1"/>
    </source>
</evidence>
<sequence>MEAVAIDLGGKLPIHALVTKKGIMFSMSQVSVEVFGENPAAFGKELRRLRYPRMRTLDTVTLMRLAQLGIPPESANVTGATLLPPTSFLRILDDRRRMDLIPKVRAAMLKMITKEVTDLIIRGQFETALPIAMDAVQKAQALYWPREPLRMVPCYLLAVKVNLGLNRPVQSEDLLGVGSWLLLQDKSNEAKDDLRSEISQLFGRLSMLNKLTGPSLKAYAEEIYYKAREFGIYDVRTSIAFYNISRVFRNEKQLYHALAFWDVVIHSWRVALEELIMGVKPTRELPWGKKEFEGKNSKHLIPKEAIATLQMPEVCDMLQEICKFRSDELGRDDVAVGEACYVTGLGFCYANKKMLALEHLQRASEIMQQPNSLELKDFIDKAIEILLQPPPQPVLNSSPASPSSPASV</sequence>
<name>A0A8T0HTG3_CERPU</name>